<dbReference type="InterPro" id="IPR011009">
    <property type="entry name" value="Kinase-like_dom_sf"/>
</dbReference>
<feature type="domain" description="Protein kinase" evidence="2">
    <location>
        <begin position="133"/>
        <end position="402"/>
    </location>
</feature>
<dbReference type="InterPro" id="IPR001245">
    <property type="entry name" value="Ser-Thr/Tyr_kinase_cat_dom"/>
</dbReference>
<feature type="region of interest" description="Disordered" evidence="1">
    <location>
        <begin position="643"/>
        <end position="677"/>
    </location>
</feature>
<dbReference type="PRINTS" id="PR00109">
    <property type="entry name" value="TYRKINASE"/>
</dbReference>
<name>A0A0W0FP79_MONRR</name>
<feature type="region of interest" description="Disordered" evidence="1">
    <location>
        <begin position="552"/>
        <end position="619"/>
    </location>
</feature>
<dbReference type="SUPFAM" id="SSF56112">
    <property type="entry name" value="Protein kinase-like (PK-like)"/>
    <property type="match status" value="1"/>
</dbReference>
<dbReference type="Pfam" id="PF07714">
    <property type="entry name" value="PK_Tyr_Ser-Thr"/>
    <property type="match status" value="1"/>
</dbReference>
<evidence type="ECO:0000313" key="3">
    <source>
        <dbReference type="EMBL" id="KTB38155.1"/>
    </source>
</evidence>
<dbReference type="InterPro" id="IPR000719">
    <property type="entry name" value="Prot_kinase_dom"/>
</dbReference>
<dbReference type="PROSITE" id="PS00108">
    <property type="entry name" value="PROTEIN_KINASE_ST"/>
    <property type="match status" value="1"/>
</dbReference>
<evidence type="ECO:0000313" key="4">
    <source>
        <dbReference type="Proteomes" id="UP000054988"/>
    </source>
</evidence>
<dbReference type="EMBL" id="LATX01001779">
    <property type="protein sequence ID" value="KTB38155.1"/>
    <property type="molecule type" value="Genomic_DNA"/>
</dbReference>
<dbReference type="PANTHER" id="PTHR44329">
    <property type="entry name" value="SERINE/THREONINE-PROTEIN KINASE TNNI3K-RELATED"/>
    <property type="match status" value="1"/>
</dbReference>
<gene>
    <name evidence="3" type="ORF">WG66_9271</name>
</gene>
<dbReference type="InterPro" id="IPR008271">
    <property type="entry name" value="Ser/Thr_kinase_AS"/>
</dbReference>
<sequence>MRHCWDGQLFPRYSNPSTSIHHVRHLREPSFAGPIGVVASTTSPTEADPMKIDVDEVLTQLEAILNDRPQYLKLLSQRGSQAQTLLNLLQTLSNIPPSHVSPRLRSSILKAMVRLSKRSKLYPDSLAIHNVRRLGEHPVDSGRFGEIWRGCFREAAEQVVCLKVVKLYARSDVDKVIRHFLREAILWRQLDHPNVLPFLGLYFLDSEKRRLCLISPWMENGNLVEYLENTPRSDVDHRMLAFDTANGLLYLHQRDIIHADLKGVNILMTSSGRATIADFGLARIADGQFLKMTSNSNPSGGTTRWLAPELLGTDDAEPSYESDIYALGCVCYEIYAGRRPFHHITLEAAVIFQVIQGKRPTRPDDRPELEDSIWSLIMACWQEEPSARPAADEVLTLLEPASSPVTPAPSWDPCTFANVWTPIRNVDLEAHGEDVYELLSVAASQIDNASRRKRSGSDAASAFSSAFSAFSGIDTVAESTFVADPILPSGADASHPYVEEPLPWLNEPESDSDPAPFRFKPYTLANMLDPKSYEVLQGLGGIEGVLRGLGTDATHGLDPEDPSAKRNGKRRQVMQTSASFTGARSTSESGADDIHTPGSGDNRERETTGSRARGRTISSFKPLHKLKGLLSLTRERLLTLRMSTPGSMGYQPLPRVQGSSSTYVNGVLESDEDLRRP</sequence>
<accession>A0A0W0FP79</accession>
<reference evidence="3 4" key="1">
    <citation type="submission" date="2015-12" db="EMBL/GenBank/DDBJ databases">
        <title>Draft genome sequence of Moniliophthora roreri, the causal agent of frosty pod rot of cacao.</title>
        <authorList>
            <person name="Aime M.C."/>
            <person name="Diaz-Valderrama J.R."/>
            <person name="Kijpornyongpan T."/>
            <person name="Phillips-Mora W."/>
        </authorList>
    </citation>
    <scope>NUCLEOTIDE SEQUENCE [LARGE SCALE GENOMIC DNA]</scope>
    <source>
        <strain evidence="3 4">MCA 2952</strain>
    </source>
</reference>
<dbReference type="GO" id="GO:0005524">
    <property type="term" value="F:ATP binding"/>
    <property type="evidence" value="ECO:0007669"/>
    <property type="project" value="InterPro"/>
</dbReference>
<dbReference type="Proteomes" id="UP000054988">
    <property type="component" value="Unassembled WGS sequence"/>
</dbReference>
<dbReference type="AlphaFoldDB" id="A0A0W0FP79"/>
<feature type="compositionally biased region" description="Polar residues" evidence="1">
    <location>
        <begin position="573"/>
        <end position="589"/>
    </location>
</feature>
<organism evidence="3 4">
    <name type="scientific">Moniliophthora roreri</name>
    <name type="common">Frosty pod rot fungus</name>
    <name type="synonym">Monilia roreri</name>
    <dbReference type="NCBI Taxonomy" id="221103"/>
    <lineage>
        <taxon>Eukaryota</taxon>
        <taxon>Fungi</taxon>
        <taxon>Dikarya</taxon>
        <taxon>Basidiomycota</taxon>
        <taxon>Agaricomycotina</taxon>
        <taxon>Agaricomycetes</taxon>
        <taxon>Agaricomycetidae</taxon>
        <taxon>Agaricales</taxon>
        <taxon>Marasmiineae</taxon>
        <taxon>Marasmiaceae</taxon>
        <taxon>Moniliophthora</taxon>
    </lineage>
</organism>
<evidence type="ECO:0000259" key="2">
    <source>
        <dbReference type="PROSITE" id="PS50011"/>
    </source>
</evidence>
<dbReference type="GO" id="GO:0004674">
    <property type="term" value="F:protein serine/threonine kinase activity"/>
    <property type="evidence" value="ECO:0007669"/>
    <property type="project" value="TreeGrafter"/>
</dbReference>
<evidence type="ECO:0000256" key="1">
    <source>
        <dbReference type="SAM" id="MobiDB-lite"/>
    </source>
</evidence>
<dbReference type="PROSITE" id="PS50011">
    <property type="entry name" value="PROTEIN_KINASE_DOM"/>
    <property type="match status" value="1"/>
</dbReference>
<protein>
    <recommendedName>
        <fullName evidence="2">Protein kinase domain-containing protein</fullName>
    </recommendedName>
</protein>
<comment type="caution">
    <text evidence="3">The sequence shown here is derived from an EMBL/GenBank/DDBJ whole genome shotgun (WGS) entry which is preliminary data.</text>
</comment>
<dbReference type="eggNOG" id="KOG0192">
    <property type="taxonomic scope" value="Eukaryota"/>
</dbReference>
<dbReference type="Gene3D" id="1.10.510.10">
    <property type="entry name" value="Transferase(Phosphotransferase) domain 1"/>
    <property type="match status" value="1"/>
</dbReference>
<feature type="compositionally biased region" description="Basic and acidic residues" evidence="1">
    <location>
        <begin position="555"/>
        <end position="564"/>
    </location>
</feature>
<proteinExistence type="predicted"/>
<dbReference type="SMART" id="SM00220">
    <property type="entry name" value="S_TKc"/>
    <property type="match status" value="1"/>
</dbReference>
<dbReference type="InterPro" id="IPR051681">
    <property type="entry name" value="Ser/Thr_Kinases-Pseudokinases"/>
</dbReference>